<keyword evidence="2 3" id="KW-0040">ANK repeat</keyword>
<feature type="repeat" description="ANK" evidence="3">
    <location>
        <begin position="861"/>
        <end position="893"/>
    </location>
</feature>
<dbReference type="PANTHER" id="PTHR24126:SF14">
    <property type="entry name" value="ANK_REP_REGION DOMAIN-CONTAINING PROTEIN"/>
    <property type="match status" value="1"/>
</dbReference>
<feature type="repeat" description="ANK" evidence="3">
    <location>
        <begin position="658"/>
        <end position="690"/>
    </location>
</feature>
<sequence>MNEHPTALDASSILSSFIKQLCEILQRMSRPYPEDVAREIRKFFGHNRVKADFDDLKDIFTYFFPHVSNTIYVVDGIDALDREHAKFLLEIFRSLFVNSGAQQGSRILLLSRDQVPGYININTFMPGIRQISTATNVMEDIETYIDSSITDKTMCRKITDDSSLLKEIRQRLLAESSGMFLWVYLQLEILWDTCYTDGEIRSALVSLPKGLEGTYGRCIERINRKDSRVLKVLKWVSFATSPLHIEELREAVAFDLEDTAWKTEKIPRTEFVIGCCANLVVLDSTDNCVCFAHSSVKQYLEKCRESNTIQGYPTRAQGDLECGEFCVTYLSFSDFSLQLSTRRKEEVAVAVPPPLLLAQETLPGLFPRRFLQKPRDQKRSVSVQFREIRTASTPDRTRYRFIDYAVKNWALQTKQIPRTSQVWEKFERLATCFNETWNFHPWISGGRSASSRLHSLFGWAVTERHEPLLSIAQAALPELKRVCDLPVIGESLPALHVAAKLGNTAIFKILLNVCKVDVPDLEGFTPLHHAASRGHLEICQLLLSTKKMKMNARSKSQCTPLWLAASNGHEEVVSFLIEKQADIMDSATFAHQVPISRAAEKGHEAVVKLLLEKGADLEARDRQWGQTPLLWAAENGHEAVVKALLDKGADLEAKDEHWGRTALSWAAGNGHGVVVEMLLGKGADLEVKDKEWGRTPLSWAAENGHEAVVKVLLDEGADIEAKDKDFGRTPLSLAAMHGHPVVVRVLLKKGAEIEAKDGFGQTPLSNAAGRGQDTVVKVLLEEGADIEAKDEDRGRTPLSEAAKAGHDAVVKVLLEEGAYLEPKDNAFGRTPLSEAAARGNEATVKLLLEKGADIEARDKRWGKTPLLQAAGSGSEAVVRVLLEKGADIEAKDMEFGRTPLSWAAENGWEGVAKVLLEKGADPGLAFQVHIDNPKQHMGG</sequence>
<dbReference type="STRING" id="104259.A0A0F7TK25"/>
<feature type="repeat" description="ANK" evidence="3">
    <location>
        <begin position="895"/>
        <end position="921"/>
    </location>
</feature>
<dbReference type="SMART" id="SM00248">
    <property type="entry name" value="ANK"/>
    <property type="match status" value="13"/>
</dbReference>
<feature type="repeat" description="ANK" evidence="3">
    <location>
        <begin position="692"/>
        <end position="724"/>
    </location>
</feature>
<dbReference type="Pfam" id="PF22939">
    <property type="entry name" value="WHD_GPIID"/>
    <property type="match status" value="1"/>
</dbReference>
<reference evidence="6" key="1">
    <citation type="journal article" date="2015" name="Genome Announc.">
        <title>Draft genome sequence of the fungus Penicillium brasilianum MG11.</title>
        <authorList>
            <person name="Horn F."/>
            <person name="Linde J."/>
            <person name="Mattern D.J."/>
            <person name="Walther G."/>
            <person name="Guthke R."/>
            <person name="Brakhage A.A."/>
            <person name="Valiante V."/>
        </authorList>
    </citation>
    <scope>NUCLEOTIDE SEQUENCE [LARGE SCALE GENOMIC DNA]</scope>
    <source>
        <strain evidence="6">MG11</strain>
    </source>
</reference>
<evidence type="ECO:0000256" key="2">
    <source>
        <dbReference type="ARBA" id="ARBA00023043"/>
    </source>
</evidence>
<evidence type="ECO:0000256" key="3">
    <source>
        <dbReference type="PROSITE-ProRule" id="PRU00023"/>
    </source>
</evidence>
<feature type="repeat" description="ANK" evidence="3">
    <location>
        <begin position="827"/>
        <end position="859"/>
    </location>
</feature>
<evidence type="ECO:0000313" key="6">
    <source>
        <dbReference type="Proteomes" id="UP000042958"/>
    </source>
</evidence>
<dbReference type="InterPro" id="IPR002110">
    <property type="entry name" value="Ankyrin_rpt"/>
</dbReference>
<dbReference type="SUPFAM" id="SSF48403">
    <property type="entry name" value="Ankyrin repeat"/>
    <property type="match status" value="2"/>
</dbReference>
<dbReference type="PRINTS" id="PR01415">
    <property type="entry name" value="ANKYRIN"/>
</dbReference>
<keyword evidence="6" id="KW-1185">Reference proteome</keyword>
<dbReference type="Pfam" id="PF12796">
    <property type="entry name" value="Ank_2"/>
    <property type="match status" value="4"/>
</dbReference>
<feature type="repeat" description="ANK" evidence="3">
    <location>
        <begin position="759"/>
        <end position="791"/>
    </location>
</feature>
<evidence type="ECO:0000259" key="4">
    <source>
        <dbReference type="Pfam" id="PF22939"/>
    </source>
</evidence>
<dbReference type="PROSITE" id="PS50297">
    <property type="entry name" value="ANK_REP_REGION"/>
    <property type="match status" value="12"/>
</dbReference>
<dbReference type="AlphaFoldDB" id="A0A0F7TK25"/>
<evidence type="ECO:0000256" key="1">
    <source>
        <dbReference type="ARBA" id="ARBA00022737"/>
    </source>
</evidence>
<proteinExistence type="predicted"/>
<feature type="repeat" description="ANK" evidence="3">
    <location>
        <begin position="793"/>
        <end position="825"/>
    </location>
</feature>
<dbReference type="Pfam" id="PF13637">
    <property type="entry name" value="Ank_4"/>
    <property type="match status" value="1"/>
</dbReference>
<dbReference type="Pfam" id="PF13606">
    <property type="entry name" value="Ank_3"/>
    <property type="match status" value="1"/>
</dbReference>
<keyword evidence="1" id="KW-0677">Repeat</keyword>
<evidence type="ECO:0000313" key="5">
    <source>
        <dbReference type="EMBL" id="CEJ56252.1"/>
    </source>
</evidence>
<dbReference type="InterPro" id="IPR054471">
    <property type="entry name" value="GPIID_WHD"/>
</dbReference>
<organism evidence="5 6">
    <name type="scientific">Penicillium brasilianum</name>
    <dbReference type="NCBI Taxonomy" id="104259"/>
    <lineage>
        <taxon>Eukaryota</taxon>
        <taxon>Fungi</taxon>
        <taxon>Dikarya</taxon>
        <taxon>Ascomycota</taxon>
        <taxon>Pezizomycotina</taxon>
        <taxon>Eurotiomycetes</taxon>
        <taxon>Eurotiomycetidae</taxon>
        <taxon>Eurotiales</taxon>
        <taxon>Aspergillaceae</taxon>
        <taxon>Penicillium</taxon>
    </lineage>
</organism>
<dbReference type="PROSITE" id="PS50088">
    <property type="entry name" value="ANK_REPEAT"/>
    <property type="match status" value="12"/>
</dbReference>
<dbReference type="PANTHER" id="PTHR24126">
    <property type="entry name" value="ANKYRIN REPEAT, PH AND SEC7 DOMAIN CONTAINING PROTEIN SECG-RELATED"/>
    <property type="match status" value="1"/>
</dbReference>
<feature type="repeat" description="ANK" evidence="3">
    <location>
        <begin position="624"/>
        <end position="656"/>
    </location>
</feature>
<feature type="repeat" description="ANK" evidence="3">
    <location>
        <begin position="590"/>
        <end position="622"/>
    </location>
</feature>
<feature type="repeat" description="ANK" evidence="3">
    <location>
        <begin position="556"/>
        <end position="583"/>
    </location>
</feature>
<dbReference type="InterPro" id="IPR036770">
    <property type="entry name" value="Ankyrin_rpt-contain_sf"/>
</dbReference>
<dbReference type="Gene3D" id="1.25.40.20">
    <property type="entry name" value="Ankyrin repeat-containing domain"/>
    <property type="match status" value="6"/>
</dbReference>
<dbReference type="OrthoDB" id="194358at2759"/>
<protein>
    <recommendedName>
        <fullName evidence="4">GPI inositol-deacylase winged helix domain-containing protein</fullName>
    </recommendedName>
</protein>
<feature type="repeat" description="ANK" evidence="3">
    <location>
        <begin position="522"/>
        <end position="544"/>
    </location>
</feature>
<feature type="domain" description="GPI inositol-deacylase winged helix" evidence="4">
    <location>
        <begin position="231"/>
        <end position="302"/>
    </location>
</feature>
<accession>A0A0F7TK25</accession>
<feature type="repeat" description="ANK" evidence="3">
    <location>
        <begin position="726"/>
        <end position="758"/>
    </location>
</feature>
<dbReference type="Proteomes" id="UP000042958">
    <property type="component" value="Unassembled WGS sequence"/>
</dbReference>
<dbReference type="EMBL" id="CDHK01000002">
    <property type="protein sequence ID" value="CEJ56252.1"/>
    <property type="molecule type" value="Genomic_DNA"/>
</dbReference>
<name>A0A0F7TK25_PENBI</name>
<gene>
    <name evidence="5" type="ORF">PMG11_02469</name>
</gene>